<dbReference type="EMBL" id="JAROCF010000001">
    <property type="protein sequence ID" value="MDN4614169.1"/>
    <property type="molecule type" value="Genomic_DNA"/>
</dbReference>
<evidence type="ECO:0000256" key="3">
    <source>
        <dbReference type="ARBA" id="ARBA00006782"/>
    </source>
</evidence>
<dbReference type="InterPro" id="IPR001173">
    <property type="entry name" value="Glyco_trans_2-like"/>
</dbReference>
<evidence type="ECO:0000313" key="18">
    <source>
        <dbReference type="Proteomes" id="UP001174208"/>
    </source>
</evidence>
<name>A0ABT8K9M8_9MICO</name>
<keyword evidence="18" id="KW-1185">Reference proteome</keyword>
<evidence type="ECO:0000256" key="7">
    <source>
        <dbReference type="ARBA" id="ARBA00022679"/>
    </source>
</evidence>
<evidence type="ECO:0000256" key="9">
    <source>
        <dbReference type="ARBA" id="ARBA00037408"/>
    </source>
</evidence>
<evidence type="ECO:0000256" key="15">
    <source>
        <dbReference type="SAM" id="Phobius"/>
    </source>
</evidence>
<gene>
    <name evidence="17" type="ORF">P5G50_06850</name>
</gene>
<evidence type="ECO:0000256" key="1">
    <source>
        <dbReference type="ARBA" id="ARBA00004236"/>
    </source>
</evidence>
<keyword evidence="15" id="KW-1133">Transmembrane helix</keyword>
<feature type="transmembrane region" description="Helical" evidence="15">
    <location>
        <begin position="348"/>
        <end position="367"/>
    </location>
</feature>
<comment type="catalytic activity">
    <reaction evidence="14">
        <text>N-acetyl-beta-D-glucosaminyl-(1-&gt;4)-[hyaluronan](n) + UDP-alpha-D-glucuronate = [hyaluronan](n+1) + UDP + H(+)</text>
        <dbReference type="Rhea" id="RHEA:12528"/>
        <dbReference type="Rhea" id="RHEA-COMP:12585"/>
        <dbReference type="Rhea" id="RHEA-COMP:12587"/>
        <dbReference type="ChEBI" id="CHEBI:15378"/>
        <dbReference type="ChEBI" id="CHEBI:58052"/>
        <dbReference type="ChEBI" id="CHEBI:58223"/>
        <dbReference type="ChEBI" id="CHEBI:132153"/>
        <dbReference type="ChEBI" id="CHEBI:132154"/>
        <dbReference type="EC" id="2.4.1.212"/>
    </reaction>
</comment>
<keyword evidence="6 17" id="KW-0328">Glycosyltransferase</keyword>
<evidence type="ECO:0000256" key="2">
    <source>
        <dbReference type="ARBA" id="ARBA00004698"/>
    </source>
</evidence>
<feature type="transmembrane region" description="Helical" evidence="15">
    <location>
        <begin position="28"/>
        <end position="48"/>
    </location>
</feature>
<dbReference type="Gene3D" id="3.90.550.10">
    <property type="entry name" value="Spore Coat Polysaccharide Biosynthesis Protein SpsA, Chain A"/>
    <property type="match status" value="1"/>
</dbReference>
<evidence type="ECO:0000256" key="10">
    <source>
        <dbReference type="ARBA" id="ARBA00040508"/>
    </source>
</evidence>
<dbReference type="RefSeq" id="WP_301210629.1">
    <property type="nucleotide sequence ID" value="NZ_JAROCF010000001.1"/>
</dbReference>
<dbReference type="InterPro" id="IPR029044">
    <property type="entry name" value="Nucleotide-diphossugar_trans"/>
</dbReference>
<evidence type="ECO:0000256" key="8">
    <source>
        <dbReference type="ARBA" id="ARBA00023136"/>
    </source>
</evidence>
<dbReference type="GO" id="GO:0016757">
    <property type="term" value="F:glycosyltransferase activity"/>
    <property type="evidence" value="ECO:0007669"/>
    <property type="project" value="UniProtKB-KW"/>
</dbReference>
<proteinExistence type="inferred from homology"/>
<sequence length="438" mass="48596">MRGVGFVAFALILTALSALWWAAGGPSWYGVAVMSLLAIKLVLSWRGGVRPAGTARRLERLRSLRVGVAIPVYNEDPEMLAAALGSLLQQTRLPQSIVVVDDGSPDPRALAEAERWVSRFAQAGVRLEVIAFPQNRGKREALVAALEAQSGTDLLVGVDSDTVLDRRALEEALVPFLDPRVTVVTGLVLALNHNRNLLTRLIDIRYANAFLFERAAYSALGSVLCACGSLSVYRTDILHRYKEDFLTQTFLGRPAVFGDDRRLTNYGLLEGRAIFQRTAIAYTAVPERWGHFLRQQVRWNKSFFRESLWVLLHMPASKWAFWLTATEMLTWAVFSVAVGWALVVAPALTGSLLVGPYLLYVTLVSYARSVRYLDLTGVKQSRKDRTIGFLISPLYGLVHILLLMWLRLYALATLRSGSWGTRASVEVALTPDSLHGKL</sequence>
<feature type="domain" description="Glycosyltransferase 2-like" evidence="16">
    <location>
        <begin position="68"/>
        <end position="240"/>
    </location>
</feature>
<evidence type="ECO:0000256" key="12">
    <source>
        <dbReference type="ARBA" id="ARBA00043237"/>
    </source>
</evidence>
<evidence type="ECO:0000256" key="6">
    <source>
        <dbReference type="ARBA" id="ARBA00022676"/>
    </source>
</evidence>
<evidence type="ECO:0000256" key="13">
    <source>
        <dbReference type="ARBA" id="ARBA00047709"/>
    </source>
</evidence>
<dbReference type="PANTHER" id="PTHR22913:SF12">
    <property type="entry name" value="MANNURONAN SYNTHASE"/>
    <property type="match status" value="1"/>
</dbReference>
<protein>
    <recommendedName>
        <fullName evidence="10">Hyaluronan synthase</fullName>
        <ecNumber evidence="4">2.4.1.212</ecNumber>
    </recommendedName>
    <alternativeName>
        <fullName evidence="12">Hyaluronate synthase</fullName>
    </alternativeName>
    <alternativeName>
        <fullName evidence="11">Hyaluronic acid synthase</fullName>
    </alternativeName>
</protein>
<accession>A0ABT8K9M8</accession>
<organism evidence="17 18">
    <name type="scientific">Leifsonia williamsii</name>
    <dbReference type="NCBI Taxonomy" id="3035919"/>
    <lineage>
        <taxon>Bacteria</taxon>
        <taxon>Bacillati</taxon>
        <taxon>Actinomycetota</taxon>
        <taxon>Actinomycetes</taxon>
        <taxon>Micrococcales</taxon>
        <taxon>Microbacteriaceae</taxon>
        <taxon>Leifsonia</taxon>
    </lineage>
</organism>
<dbReference type="PANTHER" id="PTHR22913">
    <property type="entry name" value="HYALURONAN SYNTHASE"/>
    <property type="match status" value="1"/>
</dbReference>
<feature type="transmembrane region" description="Helical" evidence="15">
    <location>
        <begin position="319"/>
        <end position="342"/>
    </location>
</feature>
<comment type="catalytic activity">
    <reaction evidence="13">
        <text>[hyaluronan](n) + UDP-N-acetyl-alpha-D-glucosamine = N-acetyl-beta-D-glucosaminyl-(1-&gt;4)-[hyaluronan](n) + UDP + H(+)</text>
        <dbReference type="Rhea" id="RHEA:20465"/>
        <dbReference type="Rhea" id="RHEA-COMP:12583"/>
        <dbReference type="Rhea" id="RHEA-COMP:12585"/>
        <dbReference type="ChEBI" id="CHEBI:15378"/>
        <dbReference type="ChEBI" id="CHEBI:57705"/>
        <dbReference type="ChEBI" id="CHEBI:58223"/>
        <dbReference type="ChEBI" id="CHEBI:132153"/>
        <dbReference type="ChEBI" id="CHEBI:132154"/>
        <dbReference type="EC" id="2.4.1.212"/>
    </reaction>
</comment>
<comment type="pathway">
    <text evidence="2">Glycan biosynthesis; hyaluronan biosynthesis.</text>
</comment>
<dbReference type="Proteomes" id="UP001174208">
    <property type="component" value="Unassembled WGS sequence"/>
</dbReference>
<dbReference type="Pfam" id="PF00535">
    <property type="entry name" value="Glycos_transf_2"/>
    <property type="match status" value="1"/>
</dbReference>
<evidence type="ECO:0000256" key="4">
    <source>
        <dbReference type="ARBA" id="ARBA00012207"/>
    </source>
</evidence>
<evidence type="ECO:0000256" key="14">
    <source>
        <dbReference type="ARBA" id="ARBA00048168"/>
    </source>
</evidence>
<keyword evidence="7 17" id="KW-0808">Transferase</keyword>
<evidence type="ECO:0000259" key="16">
    <source>
        <dbReference type="Pfam" id="PF00535"/>
    </source>
</evidence>
<feature type="transmembrane region" description="Helical" evidence="15">
    <location>
        <begin position="387"/>
        <end position="406"/>
    </location>
</feature>
<keyword evidence="8 15" id="KW-0472">Membrane</keyword>
<keyword evidence="5" id="KW-1003">Cell membrane</keyword>
<evidence type="ECO:0000256" key="11">
    <source>
        <dbReference type="ARBA" id="ARBA00042148"/>
    </source>
</evidence>
<reference evidence="17" key="1">
    <citation type="submission" date="2023-06" db="EMBL/GenBank/DDBJ databases">
        <title>MT1 and MT2 Draft Genomes of Novel Species.</title>
        <authorList>
            <person name="Venkateswaran K."/>
        </authorList>
    </citation>
    <scope>NUCLEOTIDE SEQUENCE</scope>
    <source>
        <strain evidence="17">F6_8S_P_1B</strain>
    </source>
</reference>
<comment type="function">
    <text evidence="9">Glycosaminoglycan synthesis. The hyaluronic acid capsule is involved in the pathogenicity of group A Streptococci; it may be the major virulence determinant.</text>
</comment>
<evidence type="ECO:0000256" key="5">
    <source>
        <dbReference type="ARBA" id="ARBA00022475"/>
    </source>
</evidence>
<dbReference type="EC" id="2.4.1.212" evidence="4"/>
<comment type="similarity">
    <text evidence="3">Belongs to the NodC/HAS family.</text>
</comment>
<evidence type="ECO:0000313" key="17">
    <source>
        <dbReference type="EMBL" id="MDN4614169.1"/>
    </source>
</evidence>
<keyword evidence="15" id="KW-0812">Transmembrane</keyword>
<comment type="subcellular location">
    <subcellularLocation>
        <location evidence="1">Cell membrane</location>
    </subcellularLocation>
</comment>
<comment type="caution">
    <text evidence="17">The sequence shown here is derived from an EMBL/GenBank/DDBJ whole genome shotgun (WGS) entry which is preliminary data.</text>
</comment>
<dbReference type="SUPFAM" id="SSF53448">
    <property type="entry name" value="Nucleotide-diphospho-sugar transferases"/>
    <property type="match status" value="1"/>
</dbReference>